<gene>
    <name evidence="1" type="ORF">WKI67_15425</name>
</gene>
<dbReference type="Proteomes" id="UP001377168">
    <property type="component" value="Unassembled WGS sequence"/>
</dbReference>
<evidence type="ECO:0000313" key="2">
    <source>
        <dbReference type="Proteomes" id="UP001377168"/>
    </source>
</evidence>
<evidence type="ECO:0000313" key="1">
    <source>
        <dbReference type="EMBL" id="MEJ8634785.1"/>
    </source>
</evidence>
<reference evidence="1" key="1">
    <citation type="submission" date="2024-03" db="EMBL/GenBank/DDBJ databases">
        <title>Novel Streptomyces species of biotechnological and ecological value are a feature of Machair soil.</title>
        <authorList>
            <person name="Prole J.R."/>
            <person name="Goodfellow M."/>
            <person name="Allenby N."/>
            <person name="Ward A.C."/>
        </authorList>
    </citation>
    <scope>NUCLEOTIDE SEQUENCE</scope>
    <source>
        <strain evidence="1">MS2.AVA.5</strain>
    </source>
</reference>
<proteinExistence type="predicted"/>
<keyword evidence="2" id="KW-1185">Reference proteome</keyword>
<organism evidence="1 2">
    <name type="scientific">Streptomyces achmelvichensis</name>
    <dbReference type="NCBI Taxonomy" id="3134111"/>
    <lineage>
        <taxon>Bacteria</taxon>
        <taxon>Bacillati</taxon>
        <taxon>Actinomycetota</taxon>
        <taxon>Actinomycetes</taxon>
        <taxon>Kitasatosporales</taxon>
        <taxon>Streptomycetaceae</taxon>
        <taxon>Streptomyces</taxon>
    </lineage>
</organism>
<accession>A0ACC6PTZ2</accession>
<name>A0ACC6PTZ2_9ACTN</name>
<sequence>MDTPTPRRAGDFLVFGVALTAAVFVTVWWGFIGLSTENFGSDCLYYFGETGPQADHCHRVNDRAEAWLPWLVSVAWTGAVLSLFLPRRFPPGRRTAAATVVVSLVVAVVLGVHAMAVSTP</sequence>
<protein>
    <submittedName>
        <fullName evidence="1">Uncharacterized protein</fullName>
    </submittedName>
</protein>
<comment type="caution">
    <text evidence="1">The sequence shown here is derived from an EMBL/GenBank/DDBJ whole genome shotgun (WGS) entry which is preliminary data.</text>
</comment>
<dbReference type="EMBL" id="JBBKAJ010000022">
    <property type="protein sequence ID" value="MEJ8634785.1"/>
    <property type="molecule type" value="Genomic_DNA"/>
</dbReference>